<accession>A0A9N9X9W3</accession>
<sequence>MLNEFKPFLENQNVAQTLSAARLSNETPQFSGPIQNVTVALGREAVLSCTVTDLGHYKRILSQGIKLPNYL</sequence>
<evidence type="ECO:0000313" key="1">
    <source>
        <dbReference type="EMBL" id="CAG9827642.1"/>
    </source>
</evidence>
<proteinExistence type="predicted"/>
<evidence type="ECO:0000313" key="2">
    <source>
        <dbReference type="Proteomes" id="UP001153709"/>
    </source>
</evidence>
<dbReference type="Proteomes" id="UP001153709">
    <property type="component" value="Chromosome 1"/>
</dbReference>
<reference evidence="1" key="1">
    <citation type="submission" date="2022-01" db="EMBL/GenBank/DDBJ databases">
        <authorList>
            <person name="King R."/>
        </authorList>
    </citation>
    <scope>NUCLEOTIDE SEQUENCE</scope>
</reference>
<gene>
    <name evidence="1" type="ORF">DIABBA_LOCUS1625</name>
</gene>
<name>A0A9N9X9W3_DIABA</name>
<dbReference type="EMBL" id="OU898276">
    <property type="protein sequence ID" value="CAG9827642.1"/>
    <property type="molecule type" value="Genomic_DNA"/>
</dbReference>
<protein>
    <submittedName>
        <fullName evidence="1">Uncharacterized protein</fullName>
    </submittedName>
</protein>
<keyword evidence="2" id="KW-1185">Reference proteome</keyword>
<organism evidence="1 2">
    <name type="scientific">Diabrotica balteata</name>
    <name type="common">Banded cucumber beetle</name>
    <dbReference type="NCBI Taxonomy" id="107213"/>
    <lineage>
        <taxon>Eukaryota</taxon>
        <taxon>Metazoa</taxon>
        <taxon>Ecdysozoa</taxon>
        <taxon>Arthropoda</taxon>
        <taxon>Hexapoda</taxon>
        <taxon>Insecta</taxon>
        <taxon>Pterygota</taxon>
        <taxon>Neoptera</taxon>
        <taxon>Endopterygota</taxon>
        <taxon>Coleoptera</taxon>
        <taxon>Polyphaga</taxon>
        <taxon>Cucujiformia</taxon>
        <taxon>Chrysomeloidea</taxon>
        <taxon>Chrysomelidae</taxon>
        <taxon>Galerucinae</taxon>
        <taxon>Diabroticina</taxon>
        <taxon>Diabroticites</taxon>
        <taxon>Diabrotica</taxon>
    </lineage>
</organism>
<dbReference type="OrthoDB" id="10012075at2759"/>
<dbReference type="AlphaFoldDB" id="A0A9N9X9W3"/>